<feature type="transmembrane region" description="Helical" evidence="6">
    <location>
        <begin position="326"/>
        <end position="345"/>
    </location>
</feature>
<dbReference type="PANTHER" id="PTHR40074">
    <property type="entry name" value="O-ACETYLTRANSFERASE WECH"/>
    <property type="match status" value="1"/>
</dbReference>
<feature type="transmembrane region" description="Helical" evidence="6">
    <location>
        <begin position="193"/>
        <end position="209"/>
    </location>
</feature>
<keyword evidence="8" id="KW-0808">Transferase</keyword>
<feature type="transmembrane region" description="Helical" evidence="6">
    <location>
        <begin position="162"/>
        <end position="181"/>
    </location>
</feature>
<keyword evidence="3 6" id="KW-0812">Transmembrane</keyword>
<dbReference type="OrthoDB" id="197377at2157"/>
<dbReference type="Pfam" id="PF01757">
    <property type="entry name" value="Acyl_transf_3"/>
    <property type="match status" value="1"/>
</dbReference>
<evidence type="ECO:0000313" key="9">
    <source>
        <dbReference type="Proteomes" id="UP000011546"/>
    </source>
</evidence>
<dbReference type="EMBL" id="AOJH01000080">
    <property type="protein sequence ID" value="EMA60376.1"/>
    <property type="molecule type" value="Genomic_DNA"/>
</dbReference>
<evidence type="ECO:0000256" key="1">
    <source>
        <dbReference type="ARBA" id="ARBA00004651"/>
    </source>
</evidence>
<feature type="transmembrane region" description="Helical" evidence="6">
    <location>
        <begin position="39"/>
        <end position="61"/>
    </location>
</feature>
<evidence type="ECO:0000256" key="6">
    <source>
        <dbReference type="SAM" id="Phobius"/>
    </source>
</evidence>
<evidence type="ECO:0000259" key="7">
    <source>
        <dbReference type="Pfam" id="PF01757"/>
    </source>
</evidence>
<dbReference type="GO" id="GO:0016413">
    <property type="term" value="F:O-acetyltransferase activity"/>
    <property type="evidence" value="ECO:0007669"/>
    <property type="project" value="TreeGrafter"/>
</dbReference>
<feature type="transmembrane region" description="Helical" evidence="6">
    <location>
        <begin position="137"/>
        <end position="157"/>
    </location>
</feature>
<accession>M0NRI0</accession>
<keyword evidence="9" id="KW-1185">Reference proteome</keyword>
<feature type="domain" description="Acyltransferase 3" evidence="7">
    <location>
        <begin position="5"/>
        <end position="345"/>
    </location>
</feature>
<keyword evidence="4 6" id="KW-1133">Transmembrane helix</keyword>
<dbReference type="STRING" id="1230456.C468_13129"/>
<dbReference type="PATRIC" id="fig|1230456.3.peg.2608"/>
<dbReference type="Proteomes" id="UP000011546">
    <property type="component" value="Unassembled WGS sequence"/>
</dbReference>
<dbReference type="RefSeq" id="WP_008849299.1">
    <property type="nucleotide sequence ID" value="NZ_AOJH01000080.1"/>
</dbReference>
<sequence length="370" mass="38639">MGSRIHSVDAMRIVAVALVVVIHTNPFEGVGASGNAVNFLLETTARVAVPFFFLASGYFFARKTLDRDPLAYFRSRARSLAELYAFGIALALPVFLAGTAVEAAAAGESVTRSVGGRLAESLSPVDLLYYGTSVSEILWFIPALAVGLGLVAGFAALGRSDLVLPVAFALHAVGLLGPEYAGLVDLPVDVRDGLFFGFFYVSVGHVIAARGWRGGSGRPGALLAATVAFGVLHAAERYAMGYVLGDASVVAEVYAPSFTVGTAAFAVSLFLFLLSRPGLGASTRLPAWGSYAVGVYVAHPPVLAVLDQVGTRALVGGTPLAETLGWHLAYAPATFLAALGVYLAAHRLGVIEIGGSHLPRPPRWLRRSSP</sequence>
<name>M0NRI0_9EURY</name>
<feature type="transmembrane region" description="Helical" evidence="6">
    <location>
        <begin position="253"/>
        <end position="273"/>
    </location>
</feature>
<organism evidence="8 9">
    <name type="scientific">Halorubrum kocurii JCM 14978</name>
    <dbReference type="NCBI Taxonomy" id="1230456"/>
    <lineage>
        <taxon>Archaea</taxon>
        <taxon>Methanobacteriati</taxon>
        <taxon>Methanobacteriota</taxon>
        <taxon>Stenosarchaea group</taxon>
        <taxon>Halobacteria</taxon>
        <taxon>Halobacteriales</taxon>
        <taxon>Haloferacaceae</taxon>
        <taxon>Halorubrum</taxon>
    </lineage>
</organism>
<dbReference type="AlphaFoldDB" id="M0NRI0"/>
<keyword evidence="8" id="KW-0012">Acyltransferase</keyword>
<protein>
    <submittedName>
        <fullName evidence="8">Acyltransferase 3</fullName>
    </submittedName>
</protein>
<comment type="caution">
    <text evidence="8">The sequence shown here is derived from an EMBL/GenBank/DDBJ whole genome shotgun (WGS) entry which is preliminary data.</text>
</comment>
<evidence type="ECO:0000313" key="8">
    <source>
        <dbReference type="EMBL" id="EMA60376.1"/>
    </source>
</evidence>
<dbReference type="GO" id="GO:0005886">
    <property type="term" value="C:plasma membrane"/>
    <property type="evidence" value="ECO:0007669"/>
    <property type="project" value="UniProtKB-SubCell"/>
</dbReference>
<proteinExistence type="predicted"/>
<feature type="transmembrane region" description="Helical" evidence="6">
    <location>
        <begin position="81"/>
        <end position="101"/>
    </location>
</feature>
<dbReference type="PANTHER" id="PTHR40074:SF2">
    <property type="entry name" value="O-ACETYLTRANSFERASE WECH"/>
    <property type="match status" value="1"/>
</dbReference>
<dbReference type="GO" id="GO:0009246">
    <property type="term" value="P:enterobacterial common antigen biosynthetic process"/>
    <property type="evidence" value="ECO:0007669"/>
    <property type="project" value="TreeGrafter"/>
</dbReference>
<evidence type="ECO:0000256" key="4">
    <source>
        <dbReference type="ARBA" id="ARBA00022989"/>
    </source>
</evidence>
<keyword evidence="2" id="KW-1003">Cell membrane</keyword>
<evidence type="ECO:0000256" key="5">
    <source>
        <dbReference type="ARBA" id="ARBA00023136"/>
    </source>
</evidence>
<comment type="subcellular location">
    <subcellularLocation>
        <location evidence="1">Cell membrane</location>
        <topology evidence="1">Multi-pass membrane protein</topology>
    </subcellularLocation>
</comment>
<feature type="transmembrane region" description="Helical" evidence="6">
    <location>
        <begin position="285"/>
        <end position="306"/>
    </location>
</feature>
<keyword evidence="5 6" id="KW-0472">Membrane</keyword>
<evidence type="ECO:0000256" key="3">
    <source>
        <dbReference type="ARBA" id="ARBA00022692"/>
    </source>
</evidence>
<dbReference type="InterPro" id="IPR002656">
    <property type="entry name" value="Acyl_transf_3_dom"/>
</dbReference>
<gene>
    <name evidence="8" type="ORF">C468_13129</name>
</gene>
<feature type="transmembrane region" description="Helical" evidence="6">
    <location>
        <begin position="221"/>
        <end position="241"/>
    </location>
</feature>
<reference evidence="8 9" key="1">
    <citation type="journal article" date="2014" name="PLoS Genet.">
        <title>Phylogenetically driven sequencing of extremely halophilic archaea reveals strategies for static and dynamic osmo-response.</title>
        <authorList>
            <person name="Becker E.A."/>
            <person name="Seitzer P.M."/>
            <person name="Tritt A."/>
            <person name="Larsen D."/>
            <person name="Krusor M."/>
            <person name="Yao A.I."/>
            <person name="Wu D."/>
            <person name="Madern D."/>
            <person name="Eisen J.A."/>
            <person name="Darling A.E."/>
            <person name="Facciotti M.T."/>
        </authorList>
    </citation>
    <scope>NUCLEOTIDE SEQUENCE [LARGE SCALE GENOMIC DNA]</scope>
    <source>
        <strain evidence="8 9">JCM 14978</strain>
    </source>
</reference>
<evidence type="ECO:0000256" key="2">
    <source>
        <dbReference type="ARBA" id="ARBA00022475"/>
    </source>
</evidence>